<feature type="active site" description="Charge relay system" evidence="5 6">
    <location>
        <position position="263"/>
    </location>
</feature>
<proteinExistence type="inferred from homology"/>
<dbReference type="RefSeq" id="WP_166659099.1">
    <property type="nucleotide sequence ID" value="NZ_SNXZ01000002.1"/>
</dbReference>
<gene>
    <name evidence="10" type="ORF">EV186_10280</name>
</gene>
<evidence type="ECO:0000313" key="10">
    <source>
        <dbReference type="EMBL" id="TDQ00219.1"/>
    </source>
</evidence>
<sequence length="1247" mass="130006">MRRTRSRLLLLAATALLSTGLAAAAVPTAQATPAPLGHSAGPVGTITLVTGDQVRFTRQGDTVRVLDAKAARHRESIRFARFTLNADEYVVPVDALGAFNSGRLDHRLFDVTTLVRQGMDDQHTDRVKVIVTGASGRTPRVAVPRGAQVTRDVPRLGVRALAAKKADATALWRELTGEHAGAPRAAVPSGQKIWLDGSVRSSLDQSVPLIGAPQAWQAGYTGQGVKVAVLDTGIHGDHPDLRGKVVATQNFSGTPDADDHAGHGTHVASTITGSGAASGGRYKGVAPGVRLLNGKVLDDNGFGDESGILAGMDWAVQQGAKVISMSLGGGPSDGTDVLSAEVDKLSASSNALFVVAAGNFGGTATVSGPAAADSALAVASTTKQDELSSFSSKGPRPGNFGLKPEIAAPGSDIVAARAPGTLAPYAVDANYASISGTSMATPHVSGAAAILASAHPDWTGQQLKAALMDSAKPLPGLDVFAEGAGRLDVASAVTQQVHTLTPELSVGQVGDADRPVVRQVGYANDSNAPVTLNLKLTAKRTGGATAPSGLFTVDTHRLTVPAHGTADATVTVTPATRSTGQYEGTLVATGAHLRLITPVAAQVRAQTHKVTVHAVQRNGKPATEYSALVALQDEATGTTVEATWSGDGFTADVPAGTYRVLGAIVDDSATFTPDTITEFATRLTVGAADTSTTVDAGQGKAATASVDDPTARPEDLSSIFAMASRVDGTDEQGFFVVQSNFVHQYVLSTRARPGLAFLYLGTWGVPNAAVTGIGGPRPYEAVSVIDNSDAGWHGDVTGPLVDIGEQTDPAKVGDVSGKVVLISPPTDEYPGEPPSQEAFTTLLTALKAKGARVVLSFDYIERLDILPVLQVYNANDVKALRDRIAAGYPQVHVVGRDYSPYAYFLYDTTSGALAAGKHWRFDKRAMATVDTTFRTPDPHPHFDAHLMHVSDPKLGVAGGFERQFLMPQHRVDYYTPGVQWSSFTGFAFSDEEQGQVGNEEVVPVTYRAGQHLTGRWATAPFGPRLPALQAADQDGKPQPWVYRQGDKVVVNVPVFSGADPTHVDLGLLSDTGSTTLLRDGKPVDTSDVPGIGQFDVPAAKGDYKLVVDGTRTATSWPLSPKVHAEWTFGSASTRPDRRSAVDLLDLGFGLPLDRFDAAPAAGPVNGRVVVTHQDGAAQPGIRQVTVDVSYDDGGTWRPATVARHGGQWTVSIPAGGSAGGFATVRASATDTRGNTVSETLTRAYALS</sequence>
<feature type="signal peptide" evidence="8">
    <location>
        <begin position="1"/>
        <end position="24"/>
    </location>
</feature>
<evidence type="ECO:0000256" key="1">
    <source>
        <dbReference type="ARBA" id="ARBA00011073"/>
    </source>
</evidence>
<feature type="chain" id="PRO_5038750977" evidence="8">
    <location>
        <begin position="25"/>
        <end position="1247"/>
    </location>
</feature>
<evidence type="ECO:0000256" key="2">
    <source>
        <dbReference type="ARBA" id="ARBA00022670"/>
    </source>
</evidence>
<dbReference type="PROSITE" id="PS51892">
    <property type="entry name" value="SUBTILASE"/>
    <property type="match status" value="1"/>
</dbReference>
<dbReference type="InterPro" id="IPR023827">
    <property type="entry name" value="Peptidase_S8_Asp-AS"/>
</dbReference>
<feature type="active site" description="Charge relay system" evidence="5 6">
    <location>
        <position position="438"/>
    </location>
</feature>
<dbReference type="InterPro" id="IPR022398">
    <property type="entry name" value="Peptidase_S8_His-AS"/>
</dbReference>
<dbReference type="InterPro" id="IPR000209">
    <property type="entry name" value="Peptidase_S8/S53_dom"/>
</dbReference>
<dbReference type="GO" id="GO:0004252">
    <property type="term" value="F:serine-type endopeptidase activity"/>
    <property type="evidence" value="ECO:0007669"/>
    <property type="project" value="UniProtKB-UniRule"/>
</dbReference>
<protein>
    <submittedName>
        <fullName evidence="10">Subtilisin family serine protease</fullName>
    </submittedName>
</protein>
<evidence type="ECO:0000259" key="9">
    <source>
        <dbReference type="Pfam" id="PF00082"/>
    </source>
</evidence>
<dbReference type="AlphaFoldDB" id="A0A4R6SH92"/>
<feature type="domain" description="Peptidase S8/S53" evidence="9">
    <location>
        <begin position="222"/>
        <end position="474"/>
    </location>
</feature>
<evidence type="ECO:0000256" key="6">
    <source>
        <dbReference type="PROSITE-ProRule" id="PRU01240"/>
    </source>
</evidence>
<dbReference type="Pfam" id="PF00082">
    <property type="entry name" value="Peptidase_S8"/>
    <property type="match status" value="1"/>
</dbReference>
<dbReference type="InterPro" id="IPR023828">
    <property type="entry name" value="Peptidase_S8_Ser-AS"/>
</dbReference>
<dbReference type="Proteomes" id="UP000295444">
    <property type="component" value="Unassembled WGS sequence"/>
</dbReference>
<dbReference type="SUPFAM" id="SSF81296">
    <property type="entry name" value="E set domains"/>
    <property type="match status" value="1"/>
</dbReference>
<reference evidence="10 11" key="1">
    <citation type="submission" date="2019-03" db="EMBL/GenBank/DDBJ databases">
        <title>Genomic Encyclopedia of Type Strains, Phase IV (KMG-IV): sequencing the most valuable type-strain genomes for metagenomic binning, comparative biology and taxonomic classification.</title>
        <authorList>
            <person name="Goeker M."/>
        </authorList>
    </citation>
    <scope>NUCLEOTIDE SEQUENCE [LARGE SCALE GENOMIC DNA]</scope>
    <source>
        <strain evidence="10 11">DSM 45361</strain>
    </source>
</reference>
<dbReference type="InterPro" id="IPR014756">
    <property type="entry name" value="Ig_E-set"/>
</dbReference>
<dbReference type="InterPro" id="IPR051048">
    <property type="entry name" value="Peptidase_S8/S53_subtilisin"/>
</dbReference>
<evidence type="ECO:0000256" key="3">
    <source>
        <dbReference type="ARBA" id="ARBA00022801"/>
    </source>
</evidence>
<dbReference type="PANTHER" id="PTHR43399">
    <property type="entry name" value="SUBTILISIN-RELATED"/>
    <property type="match status" value="1"/>
</dbReference>
<dbReference type="PROSITE" id="PS00138">
    <property type="entry name" value="SUBTILASE_SER"/>
    <property type="match status" value="1"/>
</dbReference>
<evidence type="ECO:0000313" key="11">
    <source>
        <dbReference type="Proteomes" id="UP000295444"/>
    </source>
</evidence>
<feature type="active site" description="Charge relay system" evidence="5 6">
    <location>
        <position position="231"/>
    </location>
</feature>
<dbReference type="PROSITE" id="PS51318">
    <property type="entry name" value="TAT"/>
    <property type="match status" value="1"/>
</dbReference>
<dbReference type="Gene3D" id="2.60.40.650">
    <property type="match status" value="1"/>
</dbReference>
<organism evidence="10 11">
    <name type="scientific">Labedaea rhizosphaerae</name>
    <dbReference type="NCBI Taxonomy" id="598644"/>
    <lineage>
        <taxon>Bacteria</taxon>
        <taxon>Bacillati</taxon>
        <taxon>Actinomycetota</taxon>
        <taxon>Actinomycetes</taxon>
        <taxon>Pseudonocardiales</taxon>
        <taxon>Pseudonocardiaceae</taxon>
        <taxon>Labedaea</taxon>
    </lineage>
</organism>
<comment type="similarity">
    <text evidence="1 6 7">Belongs to the peptidase S8 family.</text>
</comment>
<dbReference type="EMBL" id="SNXZ01000002">
    <property type="protein sequence ID" value="TDQ00219.1"/>
    <property type="molecule type" value="Genomic_DNA"/>
</dbReference>
<keyword evidence="8" id="KW-0732">Signal</keyword>
<keyword evidence="2 6" id="KW-0645">Protease</keyword>
<dbReference type="GO" id="GO:0006508">
    <property type="term" value="P:proteolysis"/>
    <property type="evidence" value="ECO:0007669"/>
    <property type="project" value="UniProtKB-KW"/>
</dbReference>
<dbReference type="InterPro" id="IPR015500">
    <property type="entry name" value="Peptidase_S8_subtilisin-rel"/>
</dbReference>
<dbReference type="PROSITE" id="PS00136">
    <property type="entry name" value="SUBTILASE_ASP"/>
    <property type="match status" value="1"/>
</dbReference>
<name>A0A4R6SH92_LABRH</name>
<accession>A0A4R6SH92</accession>
<comment type="caution">
    <text evidence="10">The sequence shown here is derived from an EMBL/GenBank/DDBJ whole genome shotgun (WGS) entry which is preliminary data.</text>
</comment>
<dbReference type="PROSITE" id="PS00137">
    <property type="entry name" value="SUBTILASE_HIS"/>
    <property type="match status" value="1"/>
</dbReference>
<dbReference type="PRINTS" id="PR00723">
    <property type="entry name" value="SUBTILISIN"/>
</dbReference>
<evidence type="ECO:0000256" key="5">
    <source>
        <dbReference type="PIRSR" id="PIRSR615500-1"/>
    </source>
</evidence>
<dbReference type="InterPro" id="IPR006311">
    <property type="entry name" value="TAT_signal"/>
</dbReference>
<evidence type="ECO:0000256" key="8">
    <source>
        <dbReference type="SAM" id="SignalP"/>
    </source>
</evidence>
<evidence type="ECO:0000256" key="7">
    <source>
        <dbReference type="RuleBase" id="RU003355"/>
    </source>
</evidence>
<dbReference type="SUPFAM" id="SSF52743">
    <property type="entry name" value="Subtilisin-like"/>
    <property type="match status" value="1"/>
</dbReference>
<keyword evidence="11" id="KW-1185">Reference proteome</keyword>
<keyword evidence="4 6" id="KW-0720">Serine protease</keyword>
<keyword evidence="3 6" id="KW-0378">Hydrolase</keyword>
<dbReference type="PANTHER" id="PTHR43399:SF4">
    <property type="entry name" value="CELL WALL-ASSOCIATED PROTEASE"/>
    <property type="match status" value="1"/>
</dbReference>
<evidence type="ECO:0000256" key="4">
    <source>
        <dbReference type="ARBA" id="ARBA00022825"/>
    </source>
</evidence>
<dbReference type="InterPro" id="IPR036852">
    <property type="entry name" value="Peptidase_S8/S53_dom_sf"/>
</dbReference>
<dbReference type="Gene3D" id="3.40.50.200">
    <property type="entry name" value="Peptidase S8/S53 domain"/>
    <property type="match status" value="1"/>
</dbReference>